<dbReference type="Gene3D" id="1.20.225.20">
    <property type="entry name" value="Ub domain-containing protein, DC-UbP/UBTD2, N-terminal domain"/>
    <property type="match status" value="1"/>
</dbReference>
<accession>A0AA43QQC6</accession>
<reference evidence="3" key="1">
    <citation type="journal article" date="2023" name="Genome Biol. Evol.">
        <title>First Whole Genome Sequence and Flow Cytometry Genome Size Data for the Lichen-Forming Fungus Ramalina farinacea (Ascomycota).</title>
        <authorList>
            <person name="Llewellyn T."/>
            <person name="Mian S."/>
            <person name="Hill R."/>
            <person name="Leitch I.J."/>
            <person name="Gaya E."/>
        </authorList>
    </citation>
    <scope>NUCLEOTIDE SEQUENCE</scope>
    <source>
        <strain evidence="3">LIQ254RAFAR</strain>
    </source>
</reference>
<dbReference type="SUPFAM" id="SSF54236">
    <property type="entry name" value="Ubiquitin-like"/>
    <property type="match status" value="1"/>
</dbReference>
<dbReference type="AlphaFoldDB" id="A0AA43QQC6"/>
<proteinExistence type="predicted"/>
<sequence length="284" mass="31232">MGCCASKSQNEGQNFPYDAQGPEDSSSRAIATESTHPLETTPSHLSTALPTTGSRSSRHRRYTAPGEQINAPLRRHIWTSKRQWTRSQLDKERREFFETRVTGHTEIWATLKSITELLADGDTPTAQSIADAAGITVPTGDLKNGVYDEAGNLYQLPAHIISDPQNIIIDSVKDEARGETSVEATEDEDELERKREEKGKAVIVDADAVRVKARLSDRGGPDVIVSVGKDQAVRSVIRGIREEANITGEGQIKIAYMGKILKENKSLQSQGWREGHVVNALVFT</sequence>
<evidence type="ECO:0000256" key="1">
    <source>
        <dbReference type="SAM" id="MobiDB-lite"/>
    </source>
</evidence>
<keyword evidence="4" id="KW-1185">Reference proteome</keyword>
<organism evidence="3 4">
    <name type="scientific">Ramalina farinacea</name>
    <dbReference type="NCBI Taxonomy" id="258253"/>
    <lineage>
        <taxon>Eukaryota</taxon>
        <taxon>Fungi</taxon>
        <taxon>Dikarya</taxon>
        <taxon>Ascomycota</taxon>
        <taxon>Pezizomycotina</taxon>
        <taxon>Lecanoromycetes</taxon>
        <taxon>OSLEUM clade</taxon>
        <taxon>Lecanoromycetidae</taxon>
        <taxon>Lecanorales</taxon>
        <taxon>Lecanorineae</taxon>
        <taxon>Ramalinaceae</taxon>
        <taxon>Ramalina</taxon>
    </lineage>
</organism>
<feature type="compositionally biased region" description="Polar residues" evidence="1">
    <location>
        <begin position="1"/>
        <end position="13"/>
    </location>
</feature>
<evidence type="ECO:0000259" key="2">
    <source>
        <dbReference type="PROSITE" id="PS50053"/>
    </source>
</evidence>
<dbReference type="InterPro" id="IPR039869">
    <property type="entry name" value="UBTD1/2"/>
</dbReference>
<dbReference type="InterPro" id="IPR029071">
    <property type="entry name" value="Ubiquitin-like_domsf"/>
</dbReference>
<gene>
    <name evidence="3" type="ORF">OHK93_001864</name>
</gene>
<feature type="domain" description="Ubiquitin-like" evidence="2">
    <location>
        <begin position="209"/>
        <end position="282"/>
    </location>
</feature>
<protein>
    <recommendedName>
        <fullName evidence="2">Ubiquitin-like domain-containing protein</fullName>
    </recommendedName>
</protein>
<comment type="caution">
    <text evidence="3">The sequence shown here is derived from an EMBL/GenBank/DDBJ whole genome shotgun (WGS) entry which is preliminary data.</text>
</comment>
<dbReference type="PANTHER" id="PTHR13609">
    <property type="entry name" value="UBIQUITIN DOMAIN CONTAINING 1 PROTEIN-RELATED"/>
    <property type="match status" value="1"/>
</dbReference>
<name>A0AA43QQC6_9LECA</name>
<dbReference type="InterPro" id="IPR000626">
    <property type="entry name" value="Ubiquitin-like_dom"/>
</dbReference>
<evidence type="ECO:0000313" key="3">
    <source>
        <dbReference type="EMBL" id="MDI1490660.1"/>
    </source>
</evidence>
<feature type="compositionally biased region" description="Polar residues" evidence="1">
    <location>
        <begin position="23"/>
        <end position="55"/>
    </location>
</feature>
<dbReference type="Proteomes" id="UP001161017">
    <property type="component" value="Unassembled WGS sequence"/>
</dbReference>
<dbReference type="InterPro" id="IPR032752">
    <property type="entry name" value="DC-UbP/UBTD2_N"/>
</dbReference>
<dbReference type="InterPro" id="IPR038169">
    <property type="entry name" value="DC-UbP/UBTD2_N_sf"/>
</dbReference>
<dbReference type="PROSITE" id="PS50053">
    <property type="entry name" value="UBIQUITIN_2"/>
    <property type="match status" value="1"/>
</dbReference>
<evidence type="ECO:0000313" key="4">
    <source>
        <dbReference type="Proteomes" id="UP001161017"/>
    </source>
</evidence>
<dbReference type="Pfam" id="PF16455">
    <property type="entry name" value="UBD"/>
    <property type="match status" value="1"/>
</dbReference>
<feature type="region of interest" description="Disordered" evidence="1">
    <location>
        <begin position="1"/>
        <end position="62"/>
    </location>
</feature>
<dbReference type="EMBL" id="JAPUFD010000012">
    <property type="protein sequence ID" value="MDI1490660.1"/>
    <property type="molecule type" value="Genomic_DNA"/>
</dbReference>